<evidence type="ECO:0000256" key="1">
    <source>
        <dbReference type="SAM" id="MobiDB-lite"/>
    </source>
</evidence>
<feature type="region of interest" description="Disordered" evidence="1">
    <location>
        <begin position="84"/>
        <end position="106"/>
    </location>
</feature>
<keyword evidence="4" id="KW-1185">Reference proteome</keyword>
<dbReference type="Proteomes" id="UP000315750">
    <property type="component" value="Chromosome"/>
</dbReference>
<name>A0A518AS45_9BACT</name>
<dbReference type="KEGG" id="amuc:Pan181_37670"/>
<evidence type="ECO:0008006" key="5">
    <source>
        <dbReference type="Google" id="ProtNLM"/>
    </source>
</evidence>
<dbReference type="AlphaFoldDB" id="A0A518AS45"/>
<evidence type="ECO:0000256" key="2">
    <source>
        <dbReference type="SAM" id="SignalP"/>
    </source>
</evidence>
<feature type="chain" id="PRO_5022106522" description="Carboxypeptidase regulatory-like domain-containing protein" evidence="2">
    <location>
        <begin position="19"/>
        <end position="130"/>
    </location>
</feature>
<sequence precursor="true">MSSRLSLFCYLLSLTLLAGCGADSASTKVSGTISVSGQAMGTGAVTFFPTDEGQPIGVPVDASGSYTASVPPGSYSVVVVTSTPPPEGWKEGDPLPPPPVKVPSKYTQPRFTPLKLTVGQENLSKDFNLE</sequence>
<dbReference type="EMBL" id="CP036278">
    <property type="protein sequence ID" value="QDU57549.1"/>
    <property type="molecule type" value="Genomic_DNA"/>
</dbReference>
<gene>
    <name evidence="3" type="ORF">Pan181_37670</name>
</gene>
<dbReference type="RefSeq" id="WP_145248790.1">
    <property type="nucleotide sequence ID" value="NZ_CP036278.1"/>
</dbReference>
<feature type="signal peptide" evidence="2">
    <location>
        <begin position="1"/>
        <end position="18"/>
    </location>
</feature>
<dbReference type="PROSITE" id="PS51257">
    <property type="entry name" value="PROKAR_LIPOPROTEIN"/>
    <property type="match status" value="1"/>
</dbReference>
<accession>A0A518AS45</accession>
<organism evidence="3 4">
    <name type="scientific">Aeoliella mucimassa</name>
    <dbReference type="NCBI Taxonomy" id="2527972"/>
    <lineage>
        <taxon>Bacteria</taxon>
        <taxon>Pseudomonadati</taxon>
        <taxon>Planctomycetota</taxon>
        <taxon>Planctomycetia</taxon>
        <taxon>Pirellulales</taxon>
        <taxon>Lacipirellulaceae</taxon>
        <taxon>Aeoliella</taxon>
    </lineage>
</organism>
<reference evidence="3 4" key="1">
    <citation type="submission" date="2019-02" db="EMBL/GenBank/DDBJ databases">
        <title>Deep-cultivation of Planctomycetes and their phenomic and genomic characterization uncovers novel biology.</title>
        <authorList>
            <person name="Wiegand S."/>
            <person name="Jogler M."/>
            <person name="Boedeker C."/>
            <person name="Pinto D."/>
            <person name="Vollmers J."/>
            <person name="Rivas-Marin E."/>
            <person name="Kohn T."/>
            <person name="Peeters S.H."/>
            <person name="Heuer A."/>
            <person name="Rast P."/>
            <person name="Oberbeckmann S."/>
            <person name="Bunk B."/>
            <person name="Jeske O."/>
            <person name="Meyerdierks A."/>
            <person name="Storesund J.E."/>
            <person name="Kallscheuer N."/>
            <person name="Luecker S."/>
            <person name="Lage O.M."/>
            <person name="Pohl T."/>
            <person name="Merkel B.J."/>
            <person name="Hornburger P."/>
            <person name="Mueller R.-W."/>
            <person name="Bruemmer F."/>
            <person name="Labrenz M."/>
            <person name="Spormann A.M."/>
            <person name="Op den Camp H."/>
            <person name="Overmann J."/>
            <person name="Amann R."/>
            <person name="Jetten M.S.M."/>
            <person name="Mascher T."/>
            <person name="Medema M.H."/>
            <person name="Devos D.P."/>
            <person name="Kaster A.-K."/>
            <person name="Ovreas L."/>
            <person name="Rohde M."/>
            <person name="Galperin M.Y."/>
            <person name="Jogler C."/>
        </authorList>
    </citation>
    <scope>NUCLEOTIDE SEQUENCE [LARGE SCALE GENOMIC DNA]</scope>
    <source>
        <strain evidence="3 4">Pan181</strain>
    </source>
</reference>
<protein>
    <recommendedName>
        <fullName evidence="5">Carboxypeptidase regulatory-like domain-containing protein</fullName>
    </recommendedName>
</protein>
<evidence type="ECO:0000313" key="4">
    <source>
        <dbReference type="Proteomes" id="UP000315750"/>
    </source>
</evidence>
<evidence type="ECO:0000313" key="3">
    <source>
        <dbReference type="EMBL" id="QDU57549.1"/>
    </source>
</evidence>
<keyword evidence="2" id="KW-0732">Signal</keyword>
<proteinExistence type="predicted"/>